<feature type="compositionally biased region" description="Low complexity" evidence="2">
    <location>
        <begin position="27"/>
        <end position="38"/>
    </location>
</feature>
<keyword evidence="1" id="KW-0175">Coiled coil</keyword>
<evidence type="ECO:0000256" key="1">
    <source>
        <dbReference type="SAM" id="Coils"/>
    </source>
</evidence>
<feature type="coiled-coil region" evidence="1">
    <location>
        <begin position="185"/>
        <end position="212"/>
    </location>
</feature>
<organism evidence="6 7">
    <name type="scientific">Halobacillus salinarum</name>
    <dbReference type="NCBI Taxonomy" id="2932257"/>
    <lineage>
        <taxon>Bacteria</taxon>
        <taxon>Bacillati</taxon>
        <taxon>Bacillota</taxon>
        <taxon>Bacilli</taxon>
        <taxon>Bacillales</taxon>
        <taxon>Bacillaceae</taxon>
        <taxon>Halobacillus</taxon>
    </lineage>
</organism>
<evidence type="ECO:0000259" key="5">
    <source>
        <dbReference type="Pfam" id="PF14257"/>
    </source>
</evidence>
<evidence type="ECO:0000256" key="2">
    <source>
        <dbReference type="SAM" id="MobiDB-lite"/>
    </source>
</evidence>
<evidence type="ECO:0000313" key="6">
    <source>
        <dbReference type="EMBL" id="UOQ43466.1"/>
    </source>
</evidence>
<name>A0ABY4EMX8_9BACI</name>
<accession>A0ABY4EMX8</accession>
<evidence type="ECO:0000256" key="4">
    <source>
        <dbReference type="SAM" id="SignalP"/>
    </source>
</evidence>
<dbReference type="SUPFAM" id="SSF58100">
    <property type="entry name" value="Bacterial hemolysins"/>
    <property type="match status" value="1"/>
</dbReference>
<feature type="compositionally biased region" description="Basic and acidic residues" evidence="2">
    <location>
        <begin position="45"/>
        <end position="61"/>
    </location>
</feature>
<dbReference type="Proteomes" id="UP000831787">
    <property type="component" value="Chromosome"/>
</dbReference>
<feature type="signal peptide" evidence="4">
    <location>
        <begin position="1"/>
        <end position="21"/>
    </location>
</feature>
<keyword evidence="3" id="KW-0472">Membrane</keyword>
<proteinExistence type="predicted"/>
<protein>
    <submittedName>
        <fullName evidence="6">DUF4349 domain-containing protein</fullName>
    </submittedName>
</protein>
<dbReference type="EMBL" id="CP095073">
    <property type="protein sequence ID" value="UOQ43466.1"/>
    <property type="molecule type" value="Genomic_DNA"/>
</dbReference>
<dbReference type="InterPro" id="IPR025645">
    <property type="entry name" value="DUF4349"/>
</dbReference>
<sequence>MTTRKRLLVFLSLLFLLTACSNNETNGDSGSSEAGDSATFSRESAAPERAQDHKMEGESKEAASPNQAKLIYQSQVDLETKNYDQFYEDLQKEIKKYKARIVNINLHKGNEGNRKGNLTIRVPQEHFQNFMDGIGSYSSEIISKQTSAQDVTEQYVDYKSRLEAKKKVEQRLLSFLDGAKKTDDLVAISKDLERVQEEMESLQGKMNYLNDQSEYSTVNLSFIETKVVVPAVNNRDLNTWEKTKQAFNSSINGLTSLFSAVTVFLLGYSPILLIIAALAVVIWFIVRRKRQHPS</sequence>
<dbReference type="RefSeq" id="WP_244708825.1">
    <property type="nucleotide sequence ID" value="NZ_CP095073.1"/>
</dbReference>
<keyword evidence="7" id="KW-1185">Reference proteome</keyword>
<feature type="domain" description="DUF4349" evidence="5">
    <location>
        <begin position="69"/>
        <end position="283"/>
    </location>
</feature>
<dbReference type="PROSITE" id="PS51257">
    <property type="entry name" value="PROKAR_LIPOPROTEIN"/>
    <property type="match status" value="1"/>
</dbReference>
<keyword evidence="3" id="KW-0812">Transmembrane</keyword>
<keyword evidence="4" id="KW-0732">Signal</keyword>
<keyword evidence="3" id="KW-1133">Transmembrane helix</keyword>
<dbReference type="Pfam" id="PF14257">
    <property type="entry name" value="DUF4349"/>
    <property type="match status" value="1"/>
</dbReference>
<feature type="region of interest" description="Disordered" evidence="2">
    <location>
        <begin position="25"/>
        <end position="66"/>
    </location>
</feature>
<feature type="transmembrane region" description="Helical" evidence="3">
    <location>
        <begin position="257"/>
        <end position="286"/>
    </location>
</feature>
<evidence type="ECO:0000256" key="3">
    <source>
        <dbReference type="SAM" id="Phobius"/>
    </source>
</evidence>
<evidence type="ECO:0000313" key="7">
    <source>
        <dbReference type="Proteomes" id="UP000831787"/>
    </source>
</evidence>
<feature type="chain" id="PRO_5047075734" evidence="4">
    <location>
        <begin position="22"/>
        <end position="294"/>
    </location>
</feature>
<reference evidence="6 7" key="1">
    <citation type="submission" date="2022-04" db="EMBL/GenBank/DDBJ databases">
        <title>Halobacillus sp. isolated from saltern.</title>
        <authorList>
            <person name="Won M."/>
            <person name="Lee C.-M."/>
            <person name="Woen H.-Y."/>
            <person name="Kwon S.-W."/>
        </authorList>
    </citation>
    <scope>NUCLEOTIDE SEQUENCE [LARGE SCALE GENOMIC DNA]</scope>
    <source>
        <strain evidence="6 7">SSBR10-3</strain>
    </source>
</reference>
<gene>
    <name evidence="6" type="ORF">MUN89_16310</name>
</gene>